<dbReference type="FunFam" id="1.10.8.430:FF:000003">
    <property type="entry name" value="Probable disease resistance protein At5g66910"/>
    <property type="match status" value="1"/>
</dbReference>
<feature type="domain" description="Disease resistance protein winged helix" evidence="6">
    <location>
        <begin position="407"/>
        <end position="477"/>
    </location>
</feature>
<dbReference type="EMBL" id="JAUESC010000003">
    <property type="protein sequence ID" value="KAK0600791.1"/>
    <property type="molecule type" value="Genomic_DNA"/>
</dbReference>
<dbReference type="InterPro" id="IPR041118">
    <property type="entry name" value="Rx_N"/>
</dbReference>
<dbReference type="AlphaFoldDB" id="A0AA39W3R7"/>
<comment type="caution">
    <text evidence="8">The sequence shown here is derived from an EMBL/GenBank/DDBJ whole genome shotgun (WGS) entry which is preliminary data.</text>
</comment>
<dbReference type="Gene3D" id="1.10.8.430">
    <property type="entry name" value="Helical domain of apoptotic protease-activating factors"/>
    <property type="match status" value="1"/>
</dbReference>
<reference evidence="8" key="1">
    <citation type="journal article" date="2022" name="Plant J.">
        <title>Strategies of tolerance reflected in two North American maple genomes.</title>
        <authorList>
            <person name="McEvoy S.L."/>
            <person name="Sezen U.U."/>
            <person name="Trouern-Trend A."/>
            <person name="McMahon S.M."/>
            <person name="Schaberg P.G."/>
            <person name="Yang J."/>
            <person name="Wegrzyn J.L."/>
            <person name="Swenson N.G."/>
        </authorList>
    </citation>
    <scope>NUCLEOTIDE SEQUENCE</scope>
    <source>
        <strain evidence="8">NS2018</strain>
    </source>
</reference>
<evidence type="ECO:0000313" key="9">
    <source>
        <dbReference type="Proteomes" id="UP001168877"/>
    </source>
</evidence>
<feature type="domain" description="Disease resistance N-terminal" evidence="5">
    <location>
        <begin position="5"/>
        <end position="91"/>
    </location>
</feature>
<keyword evidence="1" id="KW-0677">Repeat</keyword>
<dbReference type="SUPFAM" id="SSF52058">
    <property type="entry name" value="L domain-like"/>
    <property type="match status" value="1"/>
</dbReference>
<keyword evidence="2" id="KW-0547">Nucleotide-binding</keyword>
<dbReference type="Gene3D" id="1.20.5.4130">
    <property type="match status" value="1"/>
</dbReference>
<dbReference type="GO" id="GO:0098542">
    <property type="term" value="P:defense response to other organism"/>
    <property type="evidence" value="ECO:0007669"/>
    <property type="project" value="TreeGrafter"/>
</dbReference>
<sequence length="857" mass="99342">MVDAVVSIALNRLADFLIDEAVFLGSVRQEVEWLKNELGWMQCYIACAEEKQDDSPIARKWLNDITNIAYDAEDVLDKFIIQVHDEETKEKGSSNKGKGNSSNSLATLRQLRRTTSFSIEENVVGHDDGTTRLLAKLLNQDGRRLVVSIYGMGGLGKTTLAGKLYRHLDLKSKFDCRAWVCVSQDYNTRDLLLRIISSFGITTEADEADEAEFKNHKELASKGKKKTKELKQMNEEELERYLYKFLKGRSYLLVVDDIWKKEAWLSFKRAFPDCNNGSRVIITTRSQEVAENLDERTYVHKLRFLTLDESWQLFCEKAFGNPDANGVEEELKTLGMEMVQKCGGLPLALIVLGGLLSNKTQLAKWKAVRDHIWQNLKKDSIHISNLFVLSFNDLNYQLKLCFLYLSLFPEDFEINVDQLIRLWVVEGFVSQDENRNMEDVAKDNFHDLINRSLIQIGKISWGRVKTCRVHDLLRELAIEKARELNLLYIYDQMKHSTGNSSVTSSCRREALYSMTENCLWMRQFNPSLRSLLCFHSYQYNLRDIMRKITDRYTEFRFLRVLKLDSYPLYDKALSEEIGKLIHLKYLGLRESKVKYLPRSILNLRRLQTLDLFSSHVDVQLPNEISKLQELRHLFGNFNGNLKIDSLTKLQSLNYVYCLSWFSINTEKLGNLRELWIYGSLPSLVTTKEFCFDSIAKLERLEQLVVKLCINTCFASLQPLTRCSNLKDLRLYGEIEKLPEDIHNVLPNLECLLLEYSHLKDDPMPLLEKLDSLMILDSGSGFYSGKNLFCSAHGFRWLEILRLVGQYQLEEWQVEEEAMPMLRGLSIPNDSSLRIPERFKSIPPPAECEFEVDNRLYS</sequence>
<evidence type="ECO:0000313" key="8">
    <source>
        <dbReference type="EMBL" id="KAK0600791.1"/>
    </source>
</evidence>
<evidence type="ECO:0000259" key="6">
    <source>
        <dbReference type="Pfam" id="PF23559"/>
    </source>
</evidence>
<gene>
    <name evidence="8" type="ORF">LWI29_018410</name>
</gene>
<dbReference type="GO" id="GO:0043531">
    <property type="term" value="F:ADP binding"/>
    <property type="evidence" value="ECO:0007669"/>
    <property type="project" value="InterPro"/>
</dbReference>
<dbReference type="FunFam" id="3.40.50.300:FF:001091">
    <property type="entry name" value="Probable disease resistance protein At1g61300"/>
    <property type="match status" value="1"/>
</dbReference>
<evidence type="ECO:0000256" key="1">
    <source>
        <dbReference type="ARBA" id="ARBA00022737"/>
    </source>
</evidence>
<dbReference type="CDD" id="cd14798">
    <property type="entry name" value="RX-CC_like"/>
    <property type="match status" value="1"/>
</dbReference>
<evidence type="ECO:0000256" key="2">
    <source>
        <dbReference type="ARBA" id="ARBA00022741"/>
    </source>
</evidence>
<dbReference type="Pfam" id="PF18052">
    <property type="entry name" value="Rx_N"/>
    <property type="match status" value="1"/>
</dbReference>
<dbReference type="InterPro" id="IPR044974">
    <property type="entry name" value="Disease_R_plants"/>
</dbReference>
<dbReference type="InterPro" id="IPR027417">
    <property type="entry name" value="P-loop_NTPase"/>
</dbReference>
<dbReference type="InterPro" id="IPR032675">
    <property type="entry name" value="LRR_dom_sf"/>
</dbReference>
<evidence type="ECO:0000259" key="7">
    <source>
        <dbReference type="Pfam" id="PF23598"/>
    </source>
</evidence>
<feature type="domain" description="NB-ARC" evidence="4">
    <location>
        <begin position="131"/>
        <end position="322"/>
    </location>
</feature>
<name>A0AA39W3R7_ACESA</name>
<protein>
    <submittedName>
        <fullName evidence="8">Uncharacterized protein</fullName>
    </submittedName>
</protein>
<dbReference type="InterPro" id="IPR058922">
    <property type="entry name" value="WHD_DRP"/>
</dbReference>
<feature type="domain" description="Disease resistance R13L4/SHOC-2-like LRR" evidence="7">
    <location>
        <begin position="551"/>
        <end position="826"/>
    </location>
</feature>
<dbReference type="InterPro" id="IPR036388">
    <property type="entry name" value="WH-like_DNA-bd_sf"/>
</dbReference>
<reference evidence="8" key="2">
    <citation type="submission" date="2023-06" db="EMBL/GenBank/DDBJ databases">
        <authorList>
            <person name="Swenson N.G."/>
            <person name="Wegrzyn J.L."/>
            <person name="Mcevoy S.L."/>
        </authorList>
    </citation>
    <scope>NUCLEOTIDE SEQUENCE</scope>
    <source>
        <strain evidence="8">NS2018</strain>
        <tissue evidence="8">Leaf</tissue>
    </source>
</reference>
<dbReference type="Pfam" id="PF00931">
    <property type="entry name" value="NB-ARC"/>
    <property type="match status" value="1"/>
</dbReference>
<dbReference type="Gene3D" id="3.40.50.300">
    <property type="entry name" value="P-loop containing nucleotide triphosphate hydrolases"/>
    <property type="match status" value="1"/>
</dbReference>
<keyword evidence="3" id="KW-0611">Plant defense</keyword>
<dbReference type="FunFam" id="1.10.10.10:FF:000322">
    <property type="entry name" value="Probable disease resistance protein At1g63360"/>
    <property type="match status" value="1"/>
</dbReference>
<proteinExistence type="predicted"/>
<evidence type="ECO:0000259" key="4">
    <source>
        <dbReference type="Pfam" id="PF00931"/>
    </source>
</evidence>
<organism evidence="8 9">
    <name type="scientific">Acer saccharum</name>
    <name type="common">Sugar maple</name>
    <dbReference type="NCBI Taxonomy" id="4024"/>
    <lineage>
        <taxon>Eukaryota</taxon>
        <taxon>Viridiplantae</taxon>
        <taxon>Streptophyta</taxon>
        <taxon>Embryophyta</taxon>
        <taxon>Tracheophyta</taxon>
        <taxon>Spermatophyta</taxon>
        <taxon>Magnoliopsida</taxon>
        <taxon>eudicotyledons</taxon>
        <taxon>Gunneridae</taxon>
        <taxon>Pentapetalae</taxon>
        <taxon>rosids</taxon>
        <taxon>malvids</taxon>
        <taxon>Sapindales</taxon>
        <taxon>Sapindaceae</taxon>
        <taxon>Hippocastanoideae</taxon>
        <taxon>Acereae</taxon>
        <taxon>Acer</taxon>
    </lineage>
</organism>
<dbReference type="Proteomes" id="UP001168877">
    <property type="component" value="Unassembled WGS sequence"/>
</dbReference>
<dbReference type="InterPro" id="IPR038005">
    <property type="entry name" value="RX-like_CC"/>
</dbReference>
<keyword evidence="9" id="KW-1185">Reference proteome</keyword>
<dbReference type="SUPFAM" id="SSF52540">
    <property type="entry name" value="P-loop containing nucleoside triphosphate hydrolases"/>
    <property type="match status" value="1"/>
</dbReference>
<dbReference type="InterPro" id="IPR042197">
    <property type="entry name" value="Apaf_helical"/>
</dbReference>
<dbReference type="InterPro" id="IPR055414">
    <property type="entry name" value="LRR_R13L4/SHOC2-like"/>
</dbReference>
<accession>A0AA39W3R7</accession>
<dbReference type="PANTHER" id="PTHR23155">
    <property type="entry name" value="DISEASE RESISTANCE PROTEIN RP"/>
    <property type="match status" value="1"/>
</dbReference>
<dbReference type="Gene3D" id="1.10.10.10">
    <property type="entry name" value="Winged helix-like DNA-binding domain superfamily/Winged helix DNA-binding domain"/>
    <property type="match status" value="1"/>
</dbReference>
<dbReference type="Pfam" id="PF23598">
    <property type="entry name" value="LRR_14"/>
    <property type="match status" value="1"/>
</dbReference>
<dbReference type="InterPro" id="IPR002182">
    <property type="entry name" value="NB-ARC"/>
</dbReference>
<evidence type="ECO:0000259" key="5">
    <source>
        <dbReference type="Pfam" id="PF18052"/>
    </source>
</evidence>
<evidence type="ECO:0000256" key="3">
    <source>
        <dbReference type="ARBA" id="ARBA00022821"/>
    </source>
</evidence>
<dbReference type="Pfam" id="PF23559">
    <property type="entry name" value="WHD_DRP"/>
    <property type="match status" value="1"/>
</dbReference>
<dbReference type="Gene3D" id="3.80.10.10">
    <property type="entry name" value="Ribonuclease Inhibitor"/>
    <property type="match status" value="1"/>
</dbReference>
<dbReference type="PRINTS" id="PR00364">
    <property type="entry name" value="DISEASERSIST"/>
</dbReference>
<dbReference type="PANTHER" id="PTHR23155:SF1193">
    <property type="entry name" value="DISEASE RESISTANCE PROTEIN RPP13-RELATED"/>
    <property type="match status" value="1"/>
</dbReference>